<dbReference type="InterPro" id="IPR029058">
    <property type="entry name" value="AB_hydrolase_fold"/>
</dbReference>
<gene>
    <name evidence="1" type="ORF">SDRG_13402</name>
</gene>
<dbReference type="PANTHER" id="PTHR22538:SF1">
    <property type="entry name" value="VWFD DOMAIN-CONTAINING PROTEIN"/>
    <property type="match status" value="1"/>
</dbReference>
<dbReference type="Gene3D" id="3.40.50.1820">
    <property type="entry name" value="alpha/beta hydrolase"/>
    <property type="match status" value="1"/>
</dbReference>
<sequence length="291" mass="30313">MTIEYLADPTSLPDFTIPHVEGQSALSCPVVTVAAPAPALRVHAPEAAALVAGASVGEATCACKGKKKPCLFVHGVGNKDSSAPTPTFSESWGDIQNSAPCCSSVAFAHYESVLRGWTRKDVQTEFCNTALKVGTSGGKTIDNMILVTFSMGNLIASGAFANGTCNIGSGVTWVSIAGPMQGSKASNLLEEKCTSGGWSATLGVFGYCPATESYLQMKYQDTVDASLKKAYLDAQTARKRANKLMCGIKSSGLASTDGAALALVGSMAFKDGSLHDGNRLVRLFTENELHA</sequence>
<dbReference type="RefSeq" id="XP_008617709.1">
    <property type="nucleotide sequence ID" value="XM_008619487.1"/>
</dbReference>
<dbReference type="GeneID" id="19954129"/>
<dbReference type="AlphaFoldDB" id="T0RGN1"/>
<dbReference type="PANTHER" id="PTHR22538">
    <property type="entry name" value="CILIA- AND FLAGELLA-ASSOCIATED PROTEIN 74"/>
    <property type="match status" value="1"/>
</dbReference>
<accession>T0RGN1</accession>
<reference evidence="1 2" key="1">
    <citation type="submission" date="2012-04" db="EMBL/GenBank/DDBJ databases">
        <title>The Genome Sequence of Saprolegnia declina VS20.</title>
        <authorList>
            <consortium name="The Broad Institute Genome Sequencing Platform"/>
            <person name="Russ C."/>
            <person name="Nusbaum C."/>
            <person name="Tyler B."/>
            <person name="van West P."/>
            <person name="Dieguez-Uribeondo J."/>
            <person name="de Bruijn I."/>
            <person name="Tripathy S."/>
            <person name="Jiang R."/>
            <person name="Young S.K."/>
            <person name="Zeng Q."/>
            <person name="Gargeya S."/>
            <person name="Fitzgerald M."/>
            <person name="Haas B."/>
            <person name="Abouelleil A."/>
            <person name="Alvarado L."/>
            <person name="Arachchi H.M."/>
            <person name="Berlin A."/>
            <person name="Chapman S.B."/>
            <person name="Goldberg J."/>
            <person name="Griggs A."/>
            <person name="Gujja S."/>
            <person name="Hansen M."/>
            <person name="Howarth C."/>
            <person name="Imamovic A."/>
            <person name="Larimer J."/>
            <person name="McCowen C."/>
            <person name="Montmayeur A."/>
            <person name="Murphy C."/>
            <person name="Neiman D."/>
            <person name="Pearson M."/>
            <person name="Priest M."/>
            <person name="Roberts A."/>
            <person name="Saif S."/>
            <person name="Shea T."/>
            <person name="Sisk P."/>
            <person name="Sykes S."/>
            <person name="Wortman J."/>
            <person name="Nusbaum C."/>
            <person name="Birren B."/>
        </authorList>
    </citation>
    <scope>NUCLEOTIDE SEQUENCE [LARGE SCALE GENOMIC DNA]</scope>
    <source>
        <strain evidence="1 2">VS20</strain>
    </source>
</reference>
<dbReference type="OrthoDB" id="95392at2759"/>
<dbReference type="OMA" id="KWFDCLL"/>
<organism evidence="1 2">
    <name type="scientific">Saprolegnia diclina (strain VS20)</name>
    <dbReference type="NCBI Taxonomy" id="1156394"/>
    <lineage>
        <taxon>Eukaryota</taxon>
        <taxon>Sar</taxon>
        <taxon>Stramenopiles</taxon>
        <taxon>Oomycota</taxon>
        <taxon>Saprolegniomycetes</taxon>
        <taxon>Saprolegniales</taxon>
        <taxon>Saprolegniaceae</taxon>
        <taxon>Saprolegnia</taxon>
    </lineage>
</organism>
<dbReference type="VEuPathDB" id="FungiDB:SDRG_13402"/>
<evidence type="ECO:0000313" key="2">
    <source>
        <dbReference type="Proteomes" id="UP000030762"/>
    </source>
</evidence>
<proteinExistence type="predicted"/>
<dbReference type="EMBL" id="JH767190">
    <property type="protein sequence ID" value="EQC28892.1"/>
    <property type="molecule type" value="Genomic_DNA"/>
</dbReference>
<evidence type="ECO:0000313" key="1">
    <source>
        <dbReference type="EMBL" id="EQC28892.1"/>
    </source>
</evidence>
<keyword evidence="2" id="KW-1185">Reference proteome</keyword>
<name>T0RGN1_SAPDV</name>
<dbReference type="Proteomes" id="UP000030762">
    <property type="component" value="Unassembled WGS sequence"/>
</dbReference>
<dbReference type="InParanoid" id="T0RGN1"/>
<protein>
    <submittedName>
        <fullName evidence="1">Uncharacterized protein</fullName>
    </submittedName>
</protein>